<sequence length="217" mass="23605">MSRKTTITAKAAILISAAMLTGCAFVPDTVRPTYEPATNVTKIPGASTVTLAITVKNDKRNRSVVSVTKDSYGISMANVYMHVRKDFKRAFVTAMKSRGFQTQKNSGATVVVVVHKFYFTPHPGLWSGSQTGNANISVKVEEDGKQIYNRSFNYNYGKRDLSGLFTQYREATAKNMLSHIVSKVFANQGFIDALFRAAGKTPPADLGVTVPASVSAH</sequence>
<evidence type="ECO:0000313" key="2">
    <source>
        <dbReference type="EMBL" id="OFC38297.1"/>
    </source>
</evidence>
<reference evidence="2 3" key="1">
    <citation type="submission" date="2016-06" db="EMBL/GenBank/DDBJ databases">
        <title>Gene turnover analysis identifies the evolutionary adaptation of the extremophile Acidithiobacillus caldus.</title>
        <authorList>
            <person name="Zhang X."/>
        </authorList>
    </citation>
    <scope>NUCLEOTIDE SEQUENCE [LARGE SCALE GENOMIC DNA]</scope>
    <source>
        <strain evidence="2 3">DX</strain>
    </source>
</reference>
<protein>
    <recommendedName>
        <fullName evidence="4">Lipoprotein</fullName>
    </recommendedName>
</protein>
<dbReference type="Pfam" id="PF03923">
    <property type="entry name" value="Lipoprotein_16"/>
    <property type="match status" value="1"/>
</dbReference>
<gene>
    <name evidence="2" type="ORF">BAE27_02355</name>
</gene>
<comment type="caution">
    <text evidence="2">The sequence shown here is derived from an EMBL/GenBank/DDBJ whole genome shotgun (WGS) entry which is preliminary data.</text>
</comment>
<organism evidence="2 3">
    <name type="scientific">Acidithiobacillus caldus</name>
    <dbReference type="NCBI Taxonomy" id="33059"/>
    <lineage>
        <taxon>Bacteria</taxon>
        <taxon>Pseudomonadati</taxon>
        <taxon>Pseudomonadota</taxon>
        <taxon>Acidithiobacillia</taxon>
        <taxon>Acidithiobacillales</taxon>
        <taxon>Acidithiobacillaceae</taxon>
        <taxon>Acidithiobacillus</taxon>
    </lineage>
</organism>
<keyword evidence="1" id="KW-0732">Signal</keyword>
<proteinExistence type="predicted"/>
<feature type="chain" id="PRO_5009209095" description="Lipoprotein" evidence="1">
    <location>
        <begin position="27"/>
        <end position="217"/>
    </location>
</feature>
<evidence type="ECO:0000256" key="1">
    <source>
        <dbReference type="SAM" id="SignalP"/>
    </source>
</evidence>
<feature type="signal peptide" evidence="1">
    <location>
        <begin position="1"/>
        <end position="26"/>
    </location>
</feature>
<dbReference type="AlphaFoldDB" id="A0A1E7YQ86"/>
<evidence type="ECO:0008006" key="4">
    <source>
        <dbReference type="Google" id="ProtNLM"/>
    </source>
</evidence>
<dbReference type="Proteomes" id="UP000175616">
    <property type="component" value="Unassembled WGS sequence"/>
</dbReference>
<dbReference type="PROSITE" id="PS51257">
    <property type="entry name" value="PROKAR_LIPOPROTEIN"/>
    <property type="match status" value="1"/>
</dbReference>
<dbReference type="EMBL" id="LZYE01000048">
    <property type="protein sequence ID" value="OFC38297.1"/>
    <property type="molecule type" value="Genomic_DNA"/>
</dbReference>
<name>A0A1E7YQ86_9PROT</name>
<dbReference type="InterPro" id="IPR005619">
    <property type="entry name" value="Uncharacterised_YajG"/>
</dbReference>
<dbReference type="RefSeq" id="WP_070114414.1">
    <property type="nucleotide sequence ID" value="NZ_LZYE01000048.1"/>
</dbReference>
<evidence type="ECO:0000313" key="3">
    <source>
        <dbReference type="Proteomes" id="UP000175616"/>
    </source>
</evidence>
<accession>A0A1E7YQ86</accession>